<evidence type="ECO:0000256" key="2">
    <source>
        <dbReference type="ARBA" id="ARBA00009256"/>
    </source>
</evidence>
<sequence>MKVFKTREEVREFREALRSKAVGLGLVPTMGALHTGHLELVRRAASENPEVLVSIFVNPTQFNNPRDLENYPKSLEEDLALLGKLPGSISVFAPEIAEMYGDAIASKHYDFKGLDRVMEGAYRPGHFDGVGTIVEALLRVVLPHRAYFGEKDYQQLQIVRQMVQEEGITVEIIPCPIVREADGLAMSSRNRLLPEALRGEAGFIYQTLQQAKGRFGTESAAKVKAFARERFASHPDFELEYVEIAGAEDLRPVRRKQKNKKYRVFVAAYLGGVRLIDNIALN</sequence>
<comment type="catalytic activity">
    <reaction evidence="7 8">
        <text>(R)-pantoate + beta-alanine + ATP = (R)-pantothenate + AMP + diphosphate + H(+)</text>
        <dbReference type="Rhea" id="RHEA:10912"/>
        <dbReference type="ChEBI" id="CHEBI:15378"/>
        <dbReference type="ChEBI" id="CHEBI:15980"/>
        <dbReference type="ChEBI" id="CHEBI:29032"/>
        <dbReference type="ChEBI" id="CHEBI:30616"/>
        <dbReference type="ChEBI" id="CHEBI:33019"/>
        <dbReference type="ChEBI" id="CHEBI:57966"/>
        <dbReference type="ChEBI" id="CHEBI:456215"/>
        <dbReference type="EC" id="6.3.2.1"/>
    </reaction>
</comment>
<keyword evidence="4 8" id="KW-0566">Pantothenate biosynthesis</keyword>
<dbReference type="NCBIfam" id="TIGR00125">
    <property type="entry name" value="cyt_tran_rel"/>
    <property type="match status" value="1"/>
</dbReference>
<dbReference type="Gene3D" id="3.30.1300.10">
    <property type="entry name" value="Pantoate-beta-alanine ligase, C-terminal domain"/>
    <property type="match status" value="1"/>
</dbReference>
<dbReference type="EC" id="6.3.2.1" evidence="8"/>
<dbReference type="RefSeq" id="WP_252740865.1">
    <property type="nucleotide sequence ID" value="NZ_JAMXIB010000004.1"/>
</dbReference>
<feature type="binding site" evidence="8">
    <location>
        <begin position="186"/>
        <end position="189"/>
    </location>
    <ligand>
        <name>ATP</name>
        <dbReference type="ChEBI" id="CHEBI:30616"/>
    </ligand>
</feature>
<feature type="binding site" evidence="8">
    <location>
        <position position="155"/>
    </location>
    <ligand>
        <name>(R)-pantoate</name>
        <dbReference type="ChEBI" id="CHEBI:15980"/>
    </ligand>
</feature>
<evidence type="ECO:0000256" key="7">
    <source>
        <dbReference type="ARBA" id="ARBA00048258"/>
    </source>
</evidence>
<organism evidence="9 10">
    <name type="scientific">Robiginitalea marina</name>
    <dbReference type="NCBI Taxonomy" id="2954105"/>
    <lineage>
        <taxon>Bacteria</taxon>
        <taxon>Pseudomonadati</taxon>
        <taxon>Bacteroidota</taxon>
        <taxon>Flavobacteriia</taxon>
        <taxon>Flavobacteriales</taxon>
        <taxon>Flavobacteriaceae</taxon>
        <taxon>Robiginitalea</taxon>
    </lineage>
</organism>
<evidence type="ECO:0000256" key="4">
    <source>
        <dbReference type="ARBA" id="ARBA00022655"/>
    </source>
</evidence>
<keyword evidence="3 8" id="KW-0436">Ligase</keyword>
<evidence type="ECO:0000313" key="9">
    <source>
        <dbReference type="EMBL" id="MCO5724487.1"/>
    </source>
</evidence>
<dbReference type="HAMAP" id="MF_00158">
    <property type="entry name" value="PanC"/>
    <property type="match status" value="1"/>
</dbReference>
<evidence type="ECO:0000256" key="3">
    <source>
        <dbReference type="ARBA" id="ARBA00022598"/>
    </source>
</evidence>
<feature type="active site" description="Proton donor" evidence="8">
    <location>
        <position position="37"/>
    </location>
</feature>
<dbReference type="CDD" id="cd00560">
    <property type="entry name" value="PanC"/>
    <property type="match status" value="1"/>
</dbReference>
<comment type="caution">
    <text evidence="9">The sequence shown here is derived from an EMBL/GenBank/DDBJ whole genome shotgun (WGS) entry which is preliminary data.</text>
</comment>
<gene>
    <name evidence="8 9" type="primary">panC</name>
    <name evidence="9" type="ORF">NG653_06445</name>
</gene>
<evidence type="ECO:0000256" key="6">
    <source>
        <dbReference type="ARBA" id="ARBA00022840"/>
    </source>
</evidence>
<comment type="pathway">
    <text evidence="1 8">Cofactor biosynthesis; (R)-pantothenate biosynthesis; (R)-pantothenate from (R)-pantoate and beta-alanine: step 1/1.</text>
</comment>
<dbReference type="InterPro" id="IPR004821">
    <property type="entry name" value="Cyt_trans-like"/>
</dbReference>
<dbReference type="InterPro" id="IPR003721">
    <property type="entry name" value="Pantoate_ligase"/>
</dbReference>
<dbReference type="Pfam" id="PF02569">
    <property type="entry name" value="Pantoate_ligase"/>
    <property type="match status" value="1"/>
</dbReference>
<dbReference type="Gene3D" id="3.40.50.620">
    <property type="entry name" value="HUPs"/>
    <property type="match status" value="1"/>
</dbReference>
<protein>
    <recommendedName>
        <fullName evidence="8">Pantothenate synthetase</fullName>
        <shortName evidence="8">PS</shortName>
        <ecNumber evidence="8">6.3.2.1</ecNumber>
    </recommendedName>
    <alternativeName>
        <fullName evidence="8">Pantoate--beta-alanine ligase</fullName>
    </alternativeName>
    <alternativeName>
        <fullName evidence="8">Pantoate-activating enzyme</fullName>
    </alternativeName>
</protein>
<name>A0ABT1AWV0_9FLAO</name>
<keyword evidence="6 8" id="KW-0067">ATP-binding</keyword>
<dbReference type="InterPro" id="IPR014729">
    <property type="entry name" value="Rossmann-like_a/b/a_fold"/>
</dbReference>
<keyword evidence="5 8" id="KW-0547">Nucleotide-binding</keyword>
<evidence type="ECO:0000313" key="10">
    <source>
        <dbReference type="Proteomes" id="UP001206312"/>
    </source>
</evidence>
<keyword evidence="8" id="KW-0963">Cytoplasm</keyword>
<dbReference type="SUPFAM" id="SSF52374">
    <property type="entry name" value="Nucleotidylyl transferase"/>
    <property type="match status" value="1"/>
</dbReference>
<feature type="binding site" evidence="8">
    <location>
        <position position="178"/>
    </location>
    <ligand>
        <name>ATP</name>
        <dbReference type="ChEBI" id="CHEBI:30616"/>
    </ligand>
</feature>
<evidence type="ECO:0000256" key="5">
    <source>
        <dbReference type="ARBA" id="ARBA00022741"/>
    </source>
</evidence>
<comment type="subunit">
    <text evidence="8">Homodimer.</text>
</comment>
<dbReference type="Proteomes" id="UP001206312">
    <property type="component" value="Unassembled WGS sequence"/>
</dbReference>
<evidence type="ECO:0000256" key="8">
    <source>
        <dbReference type="HAMAP-Rule" id="MF_00158"/>
    </source>
</evidence>
<dbReference type="PANTHER" id="PTHR21299">
    <property type="entry name" value="CYTIDYLATE KINASE/PANTOATE-BETA-ALANINE LIGASE"/>
    <property type="match status" value="1"/>
</dbReference>
<feature type="binding site" evidence="8">
    <location>
        <begin position="149"/>
        <end position="152"/>
    </location>
    <ligand>
        <name>ATP</name>
        <dbReference type="ChEBI" id="CHEBI:30616"/>
    </ligand>
</feature>
<dbReference type="GO" id="GO:0016874">
    <property type="term" value="F:ligase activity"/>
    <property type="evidence" value="ECO:0007669"/>
    <property type="project" value="UniProtKB-KW"/>
</dbReference>
<proteinExistence type="inferred from homology"/>
<comment type="similarity">
    <text evidence="2 8">Belongs to the pantothenate synthetase family.</text>
</comment>
<feature type="binding site" evidence="8">
    <location>
        <begin position="30"/>
        <end position="37"/>
    </location>
    <ligand>
        <name>ATP</name>
        <dbReference type="ChEBI" id="CHEBI:30616"/>
    </ligand>
</feature>
<dbReference type="InterPro" id="IPR042176">
    <property type="entry name" value="Pantoate_ligase_C"/>
</dbReference>
<comment type="subcellular location">
    <subcellularLocation>
        <location evidence="8">Cytoplasm</location>
    </subcellularLocation>
</comment>
<keyword evidence="10" id="KW-1185">Reference proteome</keyword>
<accession>A0ABT1AWV0</accession>
<comment type="function">
    <text evidence="8">Catalyzes the condensation of pantoate with beta-alanine in an ATP-dependent reaction via a pantoyl-adenylate intermediate.</text>
</comment>
<reference evidence="9 10" key="1">
    <citation type="submission" date="2022-06" db="EMBL/GenBank/DDBJ databases">
        <authorList>
            <person name="Xuan X."/>
        </authorList>
    </citation>
    <scope>NUCLEOTIDE SEQUENCE [LARGE SCALE GENOMIC DNA]</scope>
    <source>
        <strain evidence="9 10">2V75</strain>
    </source>
</reference>
<dbReference type="NCBIfam" id="TIGR00018">
    <property type="entry name" value="panC"/>
    <property type="match status" value="1"/>
</dbReference>
<evidence type="ECO:0000256" key="1">
    <source>
        <dbReference type="ARBA" id="ARBA00004990"/>
    </source>
</evidence>
<dbReference type="EMBL" id="JAMXIB010000004">
    <property type="protein sequence ID" value="MCO5724487.1"/>
    <property type="molecule type" value="Genomic_DNA"/>
</dbReference>
<comment type="miscellaneous">
    <text evidence="8">The reaction proceeds by a bi uni uni bi ping pong mechanism.</text>
</comment>
<feature type="binding site" evidence="8">
    <location>
        <position position="61"/>
    </location>
    <ligand>
        <name>(R)-pantoate</name>
        <dbReference type="ChEBI" id="CHEBI:15980"/>
    </ligand>
</feature>
<feature type="binding site" evidence="8">
    <location>
        <position position="61"/>
    </location>
    <ligand>
        <name>beta-alanine</name>
        <dbReference type="ChEBI" id="CHEBI:57966"/>
    </ligand>
</feature>
<dbReference type="PANTHER" id="PTHR21299:SF1">
    <property type="entry name" value="PANTOATE--BETA-ALANINE LIGASE"/>
    <property type="match status" value="1"/>
</dbReference>